<feature type="transmembrane region" description="Helical" evidence="1">
    <location>
        <begin position="20"/>
        <end position="42"/>
    </location>
</feature>
<dbReference type="Proteomes" id="UP000663760">
    <property type="component" value="Chromosome 9"/>
</dbReference>
<keyword evidence="1" id="KW-0812">Transmembrane</keyword>
<evidence type="ECO:0000313" key="3">
    <source>
        <dbReference type="Proteomes" id="UP000663760"/>
    </source>
</evidence>
<accession>A0A7I8KXI8</accession>
<evidence type="ECO:0000313" key="2">
    <source>
        <dbReference type="EMBL" id="CAA7402232.1"/>
    </source>
</evidence>
<dbReference type="PANTHER" id="PTHR33264">
    <property type="entry name" value="EXPRESSED PROTEIN"/>
    <property type="match status" value="1"/>
</dbReference>
<gene>
    <name evidence="2" type="ORF">SI8410_09012910</name>
</gene>
<keyword evidence="3" id="KW-1185">Reference proteome</keyword>
<dbReference type="PANTHER" id="PTHR33264:SF27">
    <property type="entry name" value="TRANSMEMBRANE PROTEIN"/>
    <property type="match status" value="1"/>
</dbReference>
<protein>
    <submittedName>
        <fullName evidence="2">Uncharacterized protein</fullName>
    </submittedName>
</protein>
<reference evidence="2" key="1">
    <citation type="submission" date="2020-02" db="EMBL/GenBank/DDBJ databases">
        <authorList>
            <person name="Scholz U."/>
            <person name="Mascher M."/>
            <person name="Fiebig A."/>
        </authorList>
    </citation>
    <scope>NUCLEOTIDE SEQUENCE</scope>
</reference>
<sequence length="155" mass="16121">MWIVIAPPMGEDRRQLAGDCVAVCSCCPCLVVQILVLLVVGVPRRLARNSRELVRRKLGGGGRRSAAGEGAATGGDLADVAMWLSDGDVLGGGGATAACRGCAIAEAEEVMAELHRRGEFGFGSFWRRRTGGDDAGAPPWKSGCAAGRVVEVRLA</sequence>
<dbReference type="AlphaFoldDB" id="A0A7I8KXI8"/>
<proteinExistence type="predicted"/>
<keyword evidence="1" id="KW-0472">Membrane</keyword>
<evidence type="ECO:0000256" key="1">
    <source>
        <dbReference type="SAM" id="Phobius"/>
    </source>
</evidence>
<dbReference type="EMBL" id="LR746272">
    <property type="protein sequence ID" value="CAA7402232.1"/>
    <property type="molecule type" value="Genomic_DNA"/>
</dbReference>
<organism evidence="2 3">
    <name type="scientific">Spirodela intermedia</name>
    <name type="common">Intermediate duckweed</name>
    <dbReference type="NCBI Taxonomy" id="51605"/>
    <lineage>
        <taxon>Eukaryota</taxon>
        <taxon>Viridiplantae</taxon>
        <taxon>Streptophyta</taxon>
        <taxon>Embryophyta</taxon>
        <taxon>Tracheophyta</taxon>
        <taxon>Spermatophyta</taxon>
        <taxon>Magnoliopsida</taxon>
        <taxon>Liliopsida</taxon>
        <taxon>Araceae</taxon>
        <taxon>Lemnoideae</taxon>
        <taxon>Spirodela</taxon>
    </lineage>
</organism>
<name>A0A7I8KXI8_SPIIN</name>
<keyword evidence="1" id="KW-1133">Transmembrane helix</keyword>